<comment type="caution">
    <text evidence="3">The sequence shown here is derived from an EMBL/GenBank/DDBJ whole genome shotgun (WGS) entry which is preliminary data.</text>
</comment>
<dbReference type="eggNOG" id="COG0784">
    <property type="taxonomic scope" value="Bacteria"/>
</dbReference>
<dbReference type="OrthoDB" id="9793549at2"/>
<dbReference type="InterPro" id="IPR011006">
    <property type="entry name" value="CheY-like_superfamily"/>
</dbReference>
<dbReference type="InterPro" id="IPR001789">
    <property type="entry name" value="Sig_transdc_resp-reg_receiver"/>
</dbReference>
<evidence type="ECO:0000256" key="1">
    <source>
        <dbReference type="PROSITE-ProRule" id="PRU00169"/>
    </source>
</evidence>
<dbReference type="STRING" id="765420.OSCT_0988"/>
<proteinExistence type="predicted"/>
<feature type="domain" description="Response regulatory" evidence="2">
    <location>
        <begin position="5"/>
        <end position="133"/>
    </location>
</feature>
<sequence>MREWHILLIEDSDEDVAATIRGLRREDVALVIHRCTTGDQALDYLYQRGRYRTPTQAPRPHLILLDLNLPGTDGRALLAVIKDDEDLKAIPVVVLTTSNNPKDIASCYQRGANSYQIKPVDYARFKQSVQTLIDYWFQIVTLPEDDSAFPRSY</sequence>
<gene>
    <name evidence="3" type="ORF">OSCT_0988</name>
</gene>
<dbReference type="HOGENOM" id="CLU_000445_69_17_0"/>
<protein>
    <submittedName>
        <fullName evidence="3">Response regulator</fullName>
    </submittedName>
</protein>
<accession>E1ICD7</accession>
<dbReference type="Pfam" id="PF00072">
    <property type="entry name" value="Response_reg"/>
    <property type="match status" value="1"/>
</dbReference>
<dbReference type="PANTHER" id="PTHR44520">
    <property type="entry name" value="RESPONSE REGULATOR RCP1-RELATED"/>
    <property type="match status" value="1"/>
</dbReference>
<dbReference type="AlphaFoldDB" id="E1ICD7"/>
<dbReference type="InterPro" id="IPR052893">
    <property type="entry name" value="TCS_response_regulator"/>
</dbReference>
<evidence type="ECO:0000313" key="4">
    <source>
        <dbReference type="Proteomes" id="UP000054010"/>
    </source>
</evidence>
<dbReference type="EMBL" id="ADVR01000024">
    <property type="protein sequence ID" value="EFO81132.1"/>
    <property type="molecule type" value="Genomic_DNA"/>
</dbReference>
<keyword evidence="1" id="KW-0597">Phosphoprotein</keyword>
<dbReference type="PROSITE" id="PS50110">
    <property type="entry name" value="RESPONSE_REGULATORY"/>
    <property type="match status" value="1"/>
</dbReference>
<dbReference type="SUPFAM" id="SSF52172">
    <property type="entry name" value="CheY-like"/>
    <property type="match status" value="1"/>
</dbReference>
<reference evidence="3 4" key="1">
    <citation type="journal article" date="2011" name="J. Bacteriol.">
        <title>Draft genome sequence of the anoxygenic filamentous phototrophic bacterium Oscillochloris trichoides subsp. DG-6.</title>
        <authorList>
            <person name="Kuznetsov B.B."/>
            <person name="Ivanovsky R.N."/>
            <person name="Keppen O.I."/>
            <person name="Sukhacheva M.V."/>
            <person name="Bumazhkin B.K."/>
            <person name="Patutina E.O."/>
            <person name="Beletsky A.V."/>
            <person name="Mardanov A.V."/>
            <person name="Baslerov R.V."/>
            <person name="Panteleeva A.N."/>
            <person name="Kolganova T.V."/>
            <person name="Ravin N.V."/>
            <person name="Skryabin K.G."/>
        </authorList>
    </citation>
    <scope>NUCLEOTIDE SEQUENCE [LARGE SCALE GENOMIC DNA]</scope>
    <source>
        <strain evidence="3 4">DG-6</strain>
    </source>
</reference>
<dbReference type="CDD" id="cd17557">
    <property type="entry name" value="REC_Rcp-like"/>
    <property type="match status" value="1"/>
</dbReference>
<dbReference type="GO" id="GO:0000160">
    <property type="term" value="P:phosphorelay signal transduction system"/>
    <property type="evidence" value="ECO:0007669"/>
    <property type="project" value="InterPro"/>
</dbReference>
<dbReference type="Proteomes" id="UP000054010">
    <property type="component" value="Unassembled WGS sequence"/>
</dbReference>
<dbReference type="SMART" id="SM00448">
    <property type="entry name" value="REC"/>
    <property type="match status" value="1"/>
</dbReference>
<keyword evidence="4" id="KW-1185">Reference proteome</keyword>
<evidence type="ECO:0000259" key="2">
    <source>
        <dbReference type="PROSITE" id="PS50110"/>
    </source>
</evidence>
<name>E1ICD7_9CHLR</name>
<evidence type="ECO:0000313" key="3">
    <source>
        <dbReference type="EMBL" id="EFO81132.1"/>
    </source>
</evidence>
<dbReference type="Gene3D" id="3.40.50.2300">
    <property type="match status" value="1"/>
</dbReference>
<organism evidence="3 4">
    <name type="scientific">Oscillochloris trichoides DG-6</name>
    <dbReference type="NCBI Taxonomy" id="765420"/>
    <lineage>
        <taxon>Bacteria</taxon>
        <taxon>Bacillati</taxon>
        <taxon>Chloroflexota</taxon>
        <taxon>Chloroflexia</taxon>
        <taxon>Chloroflexales</taxon>
        <taxon>Chloroflexineae</taxon>
        <taxon>Oscillochloridaceae</taxon>
        <taxon>Oscillochloris</taxon>
    </lineage>
</organism>
<feature type="modified residue" description="4-aspartylphosphate" evidence="1">
    <location>
        <position position="66"/>
    </location>
</feature>